<comment type="similarity">
    <text evidence="1">Belongs to the LptD family.</text>
</comment>
<dbReference type="GO" id="GO:0009279">
    <property type="term" value="C:cell outer membrane"/>
    <property type="evidence" value="ECO:0007669"/>
    <property type="project" value="UniProtKB-SubCell"/>
</dbReference>
<evidence type="ECO:0000313" key="3">
    <source>
        <dbReference type="EMBL" id="QJE00355.1"/>
    </source>
</evidence>
<dbReference type="GO" id="GO:0015920">
    <property type="term" value="P:lipopolysaccharide transport"/>
    <property type="evidence" value="ECO:0007669"/>
    <property type="project" value="InterPro"/>
</dbReference>
<dbReference type="GO" id="GO:0043165">
    <property type="term" value="P:Gram-negative-bacterium-type cell outer membrane assembly"/>
    <property type="evidence" value="ECO:0007669"/>
    <property type="project" value="UniProtKB-UniRule"/>
</dbReference>
<organism evidence="3 4">
    <name type="scientific">Massilia forsythiae</name>
    <dbReference type="NCBI Taxonomy" id="2728020"/>
    <lineage>
        <taxon>Bacteria</taxon>
        <taxon>Pseudomonadati</taxon>
        <taxon>Pseudomonadota</taxon>
        <taxon>Betaproteobacteria</taxon>
        <taxon>Burkholderiales</taxon>
        <taxon>Oxalobacteraceae</taxon>
        <taxon>Telluria group</taxon>
        <taxon>Massilia</taxon>
    </lineage>
</organism>
<sequence precursor="true">MSWITALPFPPRRAVALSALVTVATGPLHAQTAPATTAAVAAAFPASDAASAPAPLPVPAAVAATRADEQELPVTMRAEEISGRPDREMNLARDVEITRGPTGITADTACYYRVEDKVTAEGHINMWRFGDRYKGDALELNLETGKGWVLDPQYHLHMNNAQGQAARIDFLGEDQAVVVDGTYSTCDGPDPSWYLKSSTLRLDQGRDVGTAGKTVIYFKGVPILGTPALSFSLSGARRSGWLPPTIGLGSKGSAELMVPYYFNLAPNRDLTVFPRYMFDRGLQLGATGRYIGETGRGPYSGETHIEYMPNDRMARSEGLGHSDRWWIDTLHSQTLAPGWTFGWNAHGASDNQYPSDFSRTVAASAERQLLRELRTDYYGQYWSLIARVQSYQVLQDPGAAANPSLTVPRPYDRLPQINFHAGRYDVLGGFDWALDAEAVSFSHPDKGVVQGNRANLVGQVSYPIVRPGWFFTPKMILHATQYDLDSTASGADSKISRVLPTVSLDSGLVFEREASFFGRAATQTLEPRLFYVRTPYKDQSAIPNFDTGIAGFNYAQLFTENRFVGADKVSDANQLTAAIVSRFIESSGVERLRLAVGSRYYFSDPRVRLDTSEAPNVTRSDALLAASGRISETWSFDSGVQYDAQARSLYSMNYGVQYQPAPMKVVNVEYRYQRDTVGNATGFRNADISGQWPLTQRWYGVTRVSYSLRDRKLLESLVGLEYKADCWVFRMGVQRFVTASQTISTPAFFQLELNGLSRLGFGNPLETFNKSIPGYTRLNSNVGRP</sequence>
<proteinExistence type="inferred from homology"/>
<reference evidence="3 4" key="1">
    <citation type="submission" date="2020-04" db="EMBL/GenBank/DDBJ databases">
        <title>Genome sequencing of novel species.</title>
        <authorList>
            <person name="Heo J."/>
            <person name="Kim S.-J."/>
            <person name="Kim J.-S."/>
            <person name="Hong S.-B."/>
            <person name="Kwon S.-W."/>
        </authorList>
    </citation>
    <scope>NUCLEOTIDE SEQUENCE [LARGE SCALE GENOMIC DNA]</scope>
    <source>
        <strain evidence="3 4">GN2-R2</strain>
    </source>
</reference>
<dbReference type="PANTHER" id="PTHR30189:SF1">
    <property type="entry name" value="LPS-ASSEMBLY PROTEIN LPTD"/>
    <property type="match status" value="1"/>
</dbReference>
<dbReference type="PANTHER" id="PTHR30189">
    <property type="entry name" value="LPS-ASSEMBLY PROTEIN"/>
    <property type="match status" value="1"/>
</dbReference>
<dbReference type="AlphaFoldDB" id="A0A7Z2ZSM1"/>
<dbReference type="Proteomes" id="UP000502415">
    <property type="component" value="Chromosome"/>
</dbReference>
<dbReference type="EMBL" id="CP051685">
    <property type="protein sequence ID" value="QJE00355.1"/>
    <property type="molecule type" value="Genomic_DNA"/>
</dbReference>
<dbReference type="InterPro" id="IPR050218">
    <property type="entry name" value="LptD"/>
</dbReference>
<comment type="subunit">
    <text evidence="1">Component of the lipopolysaccharide transport and assembly complex. Interacts with LptE and LptA.</text>
</comment>
<dbReference type="KEGG" id="mfy:HH212_10250"/>
<evidence type="ECO:0000256" key="1">
    <source>
        <dbReference type="HAMAP-Rule" id="MF_01411"/>
    </source>
</evidence>
<comment type="function">
    <text evidence="1">Together with LptE, is involved in the assembly of lipopolysaccharide (LPS) at the surface of the outer membrane.</text>
</comment>
<accession>A0A7Z2ZSM1</accession>
<comment type="subcellular location">
    <subcellularLocation>
        <location evidence="1">Cell outer membrane</location>
    </subcellularLocation>
</comment>
<feature type="chain" id="PRO_5031650880" description="LPS-assembly protein LptD" evidence="1">
    <location>
        <begin position="31"/>
        <end position="785"/>
    </location>
</feature>
<dbReference type="HAMAP" id="MF_01411">
    <property type="entry name" value="LPS_assembly_LptD"/>
    <property type="match status" value="1"/>
</dbReference>
<gene>
    <name evidence="1" type="primary">lptD</name>
    <name evidence="3" type="ORF">HH212_10250</name>
</gene>
<feature type="signal peptide" evidence="1">
    <location>
        <begin position="1"/>
        <end position="30"/>
    </location>
</feature>
<keyword evidence="1" id="KW-0998">Cell outer membrane</keyword>
<feature type="domain" description="LptD C-terminal" evidence="2">
    <location>
        <begin position="323"/>
        <end position="698"/>
    </location>
</feature>
<keyword evidence="1" id="KW-0732">Signal</keyword>
<name>A0A7Z2ZSM1_9BURK</name>
<comment type="caution">
    <text evidence="1">Lacks conserved residue(s) required for the propagation of feature annotation.</text>
</comment>
<dbReference type="InterPro" id="IPR007543">
    <property type="entry name" value="LptD_C"/>
</dbReference>
<keyword evidence="4" id="KW-1185">Reference proteome</keyword>
<keyword evidence="1" id="KW-0472">Membrane</keyword>
<dbReference type="InterPro" id="IPR020889">
    <property type="entry name" value="LipoPS_assembly_LptD"/>
</dbReference>
<protein>
    <recommendedName>
        <fullName evidence="1">LPS-assembly protein LptD</fullName>
    </recommendedName>
</protein>
<evidence type="ECO:0000313" key="4">
    <source>
        <dbReference type="Proteomes" id="UP000502415"/>
    </source>
</evidence>
<dbReference type="GO" id="GO:1990351">
    <property type="term" value="C:transporter complex"/>
    <property type="evidence" value="ECO:0007669"/>
    <property type="project" value="TreeGrafter"/>
</dbReference>
<dbReference type="Pfam" id="PF04453">
    <property type="entry name" value="LptD"/>
    <property type="match status" value="1"/>
</dbReference>
<dbReference type="RefSeq" id="WP_170202387.1">
    <property type="nucleotide sequence ID" value="NZ_CP051685.1"/>
</dbReference>
<evidence type="ECO:0000259" key="2">
    <source>
        <dbReference type="Pfam" id="PF04453"/>
    </source>
</evidence>